<reference evidence="2 3" key="1">
    <citation type="journal article" date="2018" name="Front. Plant Sci.">
        <title>Red Clover (Trifolium pratense) and Zigzag Clover (T. medium) - A Picture of Genomic Similarities and Differences.</title>
        <authorList>
            <person name="Dluhosova J."/>
            <person name="Istvanek J."/>
            <person name="Nedelnik J."/>
            <person name="Repkova J."/>
        </authorList>
    </citation>
    <scope>NUCLEOTIDE SEQUENCE [LARGE SCALE GENOMIC DNA]</scope>
    <source>
        <strain evidence="3">cv. 10/8</strain>
        <tissue evidence="2">Leaf</tissue>
    </source>
</reference>
<feature type="region of interest" description="Disordered" evidence="1">
    <location>
        <begin position="1"/>
        <end position="62"/>
    </location>
</feature>
<proteinExistence type="predicted"/>
<name>A0A392U1K1_9FABA</name>
<sequence>PANREQRKKAARRSLLQIPPQPNKTTKPEVAADPSPPPRKTTADPSPPPLPKREPPPQKTRI</sequence>
<feature type="compositionally biased region" description="Basic residues" evidence="1">
    <location>
        <begin position="1"/>
        <end position="12"/>
    </location>
</feature>
<feature type="non-terminal residue" evidence="2">
    <location>
        <position position="1"/>
    </location>
</feature>
<accession>A0A392U1K1</accession>
<dbReference type="AlphaFoldDB" id="A0A392U1K1"/>
<dbReference type="EMBL" id="LXQA010692466">
    <property type="protein sequence ID" value="MCI66276.1"/>
    <property type="molecule type" value="Genomic_DNA"/>
</dbReference>
<keyword evidence="3" id="KW-1185">Reference proteome</keyword>
<comment type="caution">
    <text evidence="2">The sequence shown here is derived from an EMBL/GenBank/DDBJ whole genome shotgun (WGS) entry which is preliminary data.</text>
</comment>
<feature type="compositionally biased region" description="Pro residues" evidence="1">
    <location>
        <begin position="34"/>
        <end position="50"/>
    </location>
</feature>
<dbReference type="Proteomes" id="UP000265520">
    <property type="component" value="Unassembled WGS sequence"/>
</dbReference>
<protein>
    <submittedName>
        <fullName evidence="2">Uncharacterized protein</fullName>
    </submittedName>
</protein>
<evidence type="ECO:0000313" key="3">
    <source>
        <dbReference type="Proteomes" id="UP000265520"/>
    </source>
</evidence>
<organism evidence="2 3">
    <name type="scientific">Trifolium medium</name>
    <dbReference type="NCBI Taxonomy" id="97028"/>
    <lineage>
        <taxon>Eukaryota</taxon>
        <taxon>Viridiplantae</taxon>
        <taxon>Streptophyta</taxon>
        <taxon>Embryophyta</taxon>
        <taxon>Tracheophyta</taxon>
        <taxon>Spermatophyta</taxon>
        <taxon>Magnoliopsida</taxon>
        <taxon>eudicotyledons</taxon>
        <taxon>Gunneridae</taxon>
        <taxon>Pentapetalae</taxon>
        <taxon>rosids</taxon>
        <taxon>fabids</taxon>
        <taxon>Fabales</taxon>
        <taxon>Fabaceae</taxon>
        <taxon>Papilionoideae</taxon>
        <taxon>50 kb inversion clade</taxon>
        <taxon>NPAAA clade</taxon>
        <taxon>Hologalegina</taxon>
        <taxon>IRL clade</taxon>
        <taxon>Trifolieae</taxon>
        <taxon>Trifolium</taxon>
    </lineage>
</organism>
<evidence type="ECO:0000256" key="1">
    <source>
        <dbReference type="SAM" id="MobiDB-lite"/>
    </source>
</evidence>
<evidence type="ECO:0000313" key="2">
    <source>
        <dbReference type="EMBL" id="MCI66276.1"/>
    </source>
</evidence>